<dbReference type="InterPro" id="IPR005467">
    <property type="entry name" value="His_kinase_dom"/>
</dbReference>
<dbReference type="InterPro" id="IPR004358">
    <property type="entry name" value="Sig_transdc_His_kin-like_C"/>
</dbReference>
<dbReference type="SUPFAM" id="SSF47384">
    <property type="entry name" value="Homodimeric domain of signal transducing histidine kinase"/>
    <property type="match status" value="1"/>
</dbReference>
<sequence length="276" mass="29782">MTGNIVSYGPRSRSRTEHDESAYVSDMPLDVRTAGQQRERATHRLAALGEMTGGIAHDFRNLLTVIESGLRFAERRADEPESVRAYIAAARDGIDRGIELSSQLLAFAKHQELDAHAGDLNEFLRSFEPFLRYGAGPDVRIKLELGSGVPHCLIDPAFFDAAVLNLVINARDALPNGGEVLVTTGRLVQTASSPDPPGPGTYAYVRVKDHGYGMPPEVLQKVFDPFFTTKGENGTGIGLSQVQALAQMVGGHIRIASDQGIGTTVDLLFPAIQAET</sequence>
<accession>A0ABT4R2B4</accession>
<evidence type="ECO:0000313" key="7">
    <source>
        <dbReference type="Proteomes" id="UP001152178"/>
    </source>
</evidence>
<dbReference type="InterPro" id="IPR036097">
    <property type="entry name" value="HisK_dim/P_sf"/>
</dbReference>
<keyword evidence="6" id="KW-0547">Nucleotide-binding</keyword>
<dbReference type="Proteomes" id="UP001152178">
    <property type="component" value="Unassembled WGS sequence"/>
</dbReference>
<comment type="caution">
    <text evidence="6">The sequence shown here is derived from an EMBL/GenBank/DDBJ whole genome shotgun (WGS) entry which is preliminary data.</text>
</comment>
<dbReference type="PROSITE" id="PS50109">
    <property type="entry name" value="HIS_KIN"/>
    <property type="match status" value="1"/>
</dbReference>
<dbReference type="Gene3D" id="3.30.565.10">
    <property type="entry name" value="Histidine kinase-like ATPase, C-terminal domain"/>
    <property type="match status" value="1"/>
</dbReference>
<keyword evidence="3" id="KW-0597">Phosphoprotein</keyword>
<gene>
    <name evidence="6" type="ORF">OOJ09_27660</name>
</gene>
<evidence type="ECO:0000256" key="3">
    <source>
        <dbReference type="ARBA" id="ARBA00022553"/>
    </source>
</evidence>
<dbReference type="InterPro" id="IPR036890">
    <property type="entry name" value="HATPase_C_sf"/>
</dbReference>
<dbReference type="CDD" id="cd00082">
    <property type="entry name" value="HisKA"/>
    <property type="match status" value="1"/>
</dbReference>
<name>A0ABT4R2B4_9HYPH</name>
<evidence type="ECO:0000256" key="4">
    <source>
        <dbReference type="SAM" id="MobiDB-lite"/>
    </source>
</evidence>
<feature type="region of interest" description="Disordered" evidence="4">
    <location>
        <begin position="1"/>
        <end position="21"/>
    </location>
</feature>
<dbReference type="PRINTS" id="PR00344">
    <property type="entry name" value="BCTRLSENSOR"/>
</dbReference>
<dbReference type="RefSeq" id="WP_269908235.1">
    <property type="nucleotide sequence ID" value="NZ_JAPFQA010000020.1"/>
</dbReference>
<reference evidence="6" key="1">
    <citation type="submission" date="2022-11" db="EMBL/GenBank/DDBJ databases">
        <authorList>
            <person name="Coimbra C."/>
        </authorList>
    </citation>
    <scope>NUCLEOTIDE SEQUENCE</scope>
    <source>
        <strain evidence="6">Jales19</strain>
    </source>
</reference>
<dbReference type="Pfam" id="PF00512">
    <property type="entry name" value="HisKA"/>
    <property type="match status" value="1"/>
</dbReference>
<dbReference type="EC" id="2.7.13.3" evidence="2"/>
<protein>
    <recommendedName>
        <fullName evidence="2">histidine kinase</fullName>
        <ecNumber evidence="2">2.7.13.3</ecNumber>
    </recommendedName>
</protein>
<dbReference type="PANTHER" id="PTHR43065:SF49">
    <property type="entry name" value="HISTIDINE KINASE"/>
    <property type="match status" value="1"/>
</dbReference>
<dbReference type="SMART" id="SM00387">
    <property type="entry name" value="HATPase_c"/>
    <property type="match status" value="1"/>
</dbReference>
<feature type="domain" description="Histidine kinase" evidence="5">
    <location>
        <begin position="54"/>
        <end position="273"/>
    </location>
</feature>
<proteinExistence type="predicted"/>
<dbReference type="EMBL" id="JAPFQA010000020">
    <property type="protein sequence ID" value="MCZ8547971.1"/>
    <property type="molecule type" value="Genomic_DNA"/>
</dbReference>
<dbReference type="SMART" id="SM00388">
    <property type="entry name" value="HisKA"/>
    <property type="match status" value="1"/>
</dbReference>
<dbReference type="Pfam" id="PF02518">
    <property type="entry name" value="HATPase_c"/>
    <property type="match status" value="1"/>
</dbReference>
<keyword evidence="6" id="KW-0067">ATP-binding</keyword>
<dbReference type="InterPro" id="IPR003594">
    <property type="entry name" value="HATPase_dom"/>
</dbReference>
<evidence type="ECO:0000256" key="2">
    <source>
        <dbReference type="ARBA" id="ARBA00012438"/>
    </source>
</evidence>
<dbReference type="Gene3D" id="1.10.287.130">
    <property type="match status" value="1"/>
</dbReference>
<comment type="catalytic activity">
    <reaction evidence="1">
        <text>ATP + protein L-histidine = ADP + protein N-phospho-L-histidine.</text>
        <dbReference type="EC" id="2.7.13.3"/>
    </reaction>
</comment>
<keyword evidence="7" id="KW-1185">Reference proteome</keyword>
<dbReference type="GO" id="GO:0005524">
    <property type="term" value="F:ATP binding"/>
    <property type="evidence" value="ECO:0007669"/>
    <property type="project" value="UniProtKB-KW"/>
</dbReference>
<dbReference type="SUPFAM" id="SSF55874">
    <property type="entry name" value="ATPase domain of HSP90 chaperone/DNA topoisomerase II/histidine kinase"/>
    <property type="match status" value="1"/>
</dbReference>
<dbReference type="InterPro" id="IPR003661">
    <property type="entry name" value="HisK_dim/P_dom"/>
</dbReference>
<dbReference type="PANTHER" id="PTHR43065">
    <property type="entry name" value="SENSOR HISTIDINE KINASE"/>
    <property type="match status" value="1"/>
</dbReference>
<evidence type="ECO:0000313" key="6">
    <source>
        <dbReference type="EMBL" id="MCZ8547971.1"/>
    </source>
</evidence>
<evidence type="ECO:0000259" key="5">
    <source>
        <dbReference type="PROSITE" id="PS50109"/>
    </source>
</evidence>
<organism evidence="6 7">
    <name type="scientific">Mesorhizobium qingshengii</name>
    <dbReference type="NCBI Taxonomy" id="1165689"/>
    <lineage>
        <taxon>Bacteria</taxon>
        <taxon>Pseudomonadati</taxon>
        <taxon>Pseudomonadota</taxon>
        <taxon>Alphaproteobacteria</taxon>
        <taxon>Hyphomicrobiales</taxon>
        <taxon>Phyllobacteriaceae</taxon>
        <taxon>Mesorhizobium</taxon>
    </lineage>
</organism>
<evidence type="ECO:0000256" key="1">
    <source>
        <dbReference type="ARBA" id="ARBA00000085"/>
    </source>
</evidence>